<accession>B0THZ4</accession>
<protein>
    <recommendedName>
        <fullName evidence="3">DUF3873 domain-containing protein</fullName>
    </recommendedName>
</protein>
<gene>
    <name evidence="1" type="ORF">HM1_0042</name>
</gene>
<evidence type="ECO:0000313" key="2">
    <source>
        <dbReference type="Proteomes" id="UP000008550"/>
    </source>
</evidence>
<evidence type="ECO:0000313" key="1">
    <source>
        <dbReference type="EMBL" id="ABZ82667.1"/>
    </source>
</evidence>
<dbReference type="RefSeq" id="WP_012281216.1">
    <property type="nucleotide sequence ID" value="NC_010337.2"/>
</dbReference>
<keyword evidence="2" id="KW-1185">Reference proteome</keyword>
<dbReference type="OrthoDB" id="1002652at2"/>
<evidence type="ECO:0008006" key="3">
    <source>
        <dbReference type="Google" id="ProtNLM"/>
    </source>
</evidence>
<dbReference type="STRING" id="498761.HM1_0042"/>
<dbReference type="EMBL" id="CP000930">
    <property type="protein sequence ID" value="ABZ82667.1"/>
    <property type="molecule type" value="Genomic_DNA"/>
</dbReference>
<organism evidence="1 2">
    <name type="scientific">Heliobacterium modesticaldum (strain ATCC 51547 / Ice1)</name>
    <dbReference type="NCBI Taxonomy" id="498761"/>
    <lineage>
        <taxon>Bacteria</taxon>
        <taxon>Bacillati</taxon>
        <taxon>Bacillota</taxon>
        <taxon>Clostridia</taxon>
        <taxon>Eubacteriales</taxon>
        <taxon>Heliobacteriaceae</taxon>
        <taxon>Heliomicrobium</taxon>
    </lineage>
</organism>
<dbReference type="Proteomes" id="UP000008550">
    <property type="component" value="Chromosome"/>
</dbReference>
<dbReference type="eggNOG" id="ENOG5032VF2">
    <property type="taxonomic scope" value="Bacteria"/>
</dbReference>
<dbReference type="KEGG" id="hmo:HM1_0042"/>
<dbReference type="HOGENOM" id="CLU_191483_0_0_9"/>
<sequence>MLNPRNLANGQEQYETFKSNITRKTAVQYDYRHTDGELFSCVKPTLEACRQAKENWIAKKEAQQ</sequence>
<dbReference type="AlphaFoldDB" id="B0THZ4"/>
<reference evidence="1 2" key="1">
    <citation type="journal article" date="2008" name="J. Bacteriol.">
        <title>The genome of Heliobacterium modesticaldum, a phototrophic representative of the Firmicutes containing the simplest photosynthetic apparatus.</title>
        <authorList>
            <person name="Sattley W.M."/>
            <person name="Madigan M.T."/>
            <person name="Swingley W.D."/>
            <person name="Cheung P.C."/>
            <person name="Clocksin K.M."/>
            <person name="Conrad A.L."/>
            <person name="Dejesa L.C."/>
            <person name="Honchak B.M."/>
            <person name="Jung D.O."/>
            <person name="Karbach L.E."/>
            <person name="Kurdoglu A."/>
            <person name="Lahiri S."/>
            <person name="Mastrian S.D."/>
            <person name="Page L.E."/>
            <person name="Taylor H.L."/>
            <person name="Wang Z.T."/>
            <person name="Raymond J."/>
            <person name="Chen M."/>
            <person name="Blankenship R.E."/>
            <person name="Touchman J.W."/>
        </authorList>
    </citation>
    <scope>NUCLEOTIDE SEQUENCE [LARGE SCALE GENOMIC DNA]</scope>
    <source>
        <strain evidence="2">ATCC 51547 / Ice1</strain>
    </source>
</reference>
<dbReference type="InterPro" id="IPR024356">
    <property type="entry name" value="DUF3873"/>
</dbReference>
<name>B0THZ4_HELMI</name>
<proteinExistence type="predicted"/>
<dbReference type="Pfam" id="PF12989">
    <property type="entry name" value="DUF3873"/>
    <property type="match status" value="1"/>
</dbReference>